<feature type="region of interest" description="Disordered" evidence="1">
    <location>
        <begin position="376"/>
        <end position="415"/>
    </location>
</feature>
<proteinExistence type="predicted"/>
<organism evidence="2">
    <name type="scientific">Mytilinidion resinicola</name>
    <dbReference type="NCBI Taxonomy" id="574789"/>
    <lineage>
        <taxon>Eukaryota</taxon>
        <taxon>Fungi</taxon>
        <taxon>Dikarya</taxon>
        <taxon>Ascomycota</taxon>
        <taxon>Pezizomycotina</taxon>
        <taxon>Dothideomycetes</taxon>
        <taxon>Pleosporomycetidae</taxon>
        <taxon>Mytilinidiales</taxon>
        <taxon>Mytilinidiaceae</taxon>
        <taxon>Mytilinidion</taxon>
    </lineage>
</organism>
<gene>
    <name evidence="2 4" type="ORF">BDZ99DRAFT_474248</name>
</gene>
<dbReference type="Proteomes" id="UP000504636">
    <property type="component" value="Unplaced"/>
</dbReference>
<protein>
    <submittedName>
        <fullName evidence="2 4">Uncharacterized protein</fullName>
    </submittedName>
</protein>
<keyword evidence="3" id="KW-1185">Reference proteome</keyword>
<dbReference type="RefSeq" id="XP_033580582.1">
    <property type="nucleotide sequence ID" value="XM_033721888.1"/>
</dbReference>
<sequence>MAEISAVFSRLALAGEDDLERHYIPNGWQNWENATHLTADDLFKLGFYLGGQHILEKVITPQPDSSDDASLSTAFASMSIAKRAYPTIRPLNPTESNLELAMIEYFKALHKPKDQEDTEDDREMYREYEEFLSQDPHGALIETYHLRGVLKRYVSEHIDVQTVDSDGVWGLVRMALCQIDVTACLYRCRTEYELNERAMAYDSGNIDGQLDALLKVLSDDPDGIRFGIAHISKRSRILWNSIMREFGLCGSDQNYAAMLARLCRIACSPQNFKYSPVLQNGTTLIQCSPTSFGNTMKLPKCRSNFKISMSMSLCRGASLQSISLLLRANVGDTQDISATISDVVLVIYTSHSLQTTVSLHRRANLFFSLQPPHSPYTVNMESEDDSPGEAGDMRGNQAGKNTEGNKHGGATDDNIQDGGVSDLKLMEAAYIQSLFVPVDNPIFILQLPPNLRQRVSNRDFLEDQVQRHLALEPLPSASQHTSTGIIAMGETNSEMIEDAVIKHIESLSHANETLHDFRMRLRREPTDDDEMLSVSIDAIAYALIKETVSQEIVERLLLLFVSYPTSLPRVDVMAFKYLCSITTVEDLVVAVFKVLESMLVRYPEDQEGIFIMLLAGVRVVGAKYHVEACLRQCWWERDDDYEW</sequence>
<reference evidence="2 4" key="1">
    <citation type="journal article" date="2020" name="Stud. Mycol.">
        <title>101 Dothideomycetes genomes: a test case for predicting lifestyles and emergence of pathogens.</title>
        <authorList>
            <person name="Haridas S."/>
            <person name="Albert R."/>
            <person name="Binder M."/>
            <person name="Bloem J."/>
            <person name="Labutti K."/>
            <person name="Salamov A."/>
            <person name="Andreopoulos B."/>
            <person name="Baker S."/>
            <person name="Barry K."/>
            <person name="Bills G."/>
            <person name="Bluhm B."/>
            <person name="Cannon C."/>
            <person name="Castanera R."/>
            <person name="Culley D."/>
            <person name="Daum C."/>
            <person name="Ezra D."/>
            <person name="Gonzalez J."/>
            <person name="Henrissat B."/>
            <person name="Kuo A."/>
            <person name="Liang C."/>
            <person name="Lipzen A."/>
            <person name="Lutzoni F."/>
            <person name="Magnuson J."/>
            <person name="Mondo S."/>
            <person name="Nolan M."/>
            <person name="Ohm R."/>
            <person name="Pangilinan J."/>
            <person name="Park H.-J."/>
            <person name="Ramirez L."/>
            <person name="Alfaro M."/>
            <person name="Sun H."/>
            <person name="Tritt A."/>
            <person name="Yoshinaga Y."/>
            <person name="Zwiers L.-H."/>
            <person name="Turgeon B."/>
            <person name="Goodwin S."/>
            <person name="Spatafora J."/>
            <person name="Crous P."/>
            <person name="Grigoriev I."/>
        </authorList>
    </citation>
    <scope>NUCLEOTIDE SEQUENCE</scope>
    <source>
        <strain evidence="2 4">CBS 304.34</strain>
    </source>
</reference>
<dbReference type="EMBL" id="MU003696">
    <property type="protein sequence ID" value="KAF2813618.1"/>
    <property type="molecule type" value="Genomic_DNA"/>
</dbReference>
<reference evidence="4" key="3">
    <citation type="submission" date="2025-04" db="UniProtKB">
        <authorList>
            <consortium name="RefSeq"/>
        </authorList>
    </citation>
    <scope>IDENTIFICATION</scope>
    <source>
        <strain evidence="4">CBS 304.34</strain>
    </source>
</reference>
<evidence type="ECO:0000313" key="4">
    <source>
        <dbReference type="RefSeq" id="XP_033580582.1"/>
    </source>
</evidence>
<dbReference type="GeneID" id="54462781"/>
<accession>A0A6A6YYJ2</accession>
<dbReference type="OrthoDB" id="10520212at2759"/>
<evidence type="ECO:0000313" key="3">
    <source>
        <dbReference type="Proteomes" id="UP000504636"/>
    </source>
</evidence>
<reference evidence="4" key="2">
    <citation type="submission" date="2020-04" db="EMBL/GenBank/DDBJ databases">
        <authorList>
            <consortium name="NCBI Genome Project"/>
        </authorList>
    </citation>
    <scope>NUCLEOTIDE SEQUENCE</scope>
    <source>
        <strain evidence="4">CBS 304.34</strain>
    </source>
</reference>
<name>A0A6A6YYJ2_9PEZI</name>
<evidence type="ECO:0000313" key="2">
    <source>
        <dbReference type="EMBL" id="KAF2813618.1"/>
    </source>
</evidence>
<evidence type="ECO:0000256" key="1">
    <source>
        <dbReference type="SAM" id="MobiDB-lite"/>
    </source>
</evidence>
<dbReference type="AlphaFoldDB" id="A0A6A6YYJ2"/>